<evidence type="ECO:0000313" key="9">
    <source>
        <dbReference type="EMBL" id="SBS30107.1"/>
    </source>
</evidence>
<name>A0A1A8TE77_9GAMM</name>
<evidence type="ECO:0000256" key="2">
    <source>
        <dbReference type="ARBA" id="ARBA00022475"/>
    </source>
</evidence>
<sequence length="107" mass="12344">MSVLEVLYCVFWSESVTRFQFSPWPYSVGVVLLSIVSILVVEQVYSFRMDYSHLQSLKQNEANYEVTWGQLLLEQSALTQPSRLEQAAVNRLHMHAPTKDEIVIVKP</sequence>
<keyword evidence="3 8" id="KW-0132">Cell division</keyword>
<dbReference type="OrthoDB" id="5298556at2"/>
<dbReference type="EMBL" id="FLOB01000003">
    <property type="protein sequence ID" value="SBS30107.1"/>
    <property type="molecule type" value="Genomic_DNA"/>
</dbReference>
<accession>A0A1A8TE77</accession>
<evidence type="ECO:0000313" key="10">
    <source>
        <dbReference type="Proteomes" id="UP000092544"/>
    </source>
</evidence>
<dbReference type="Pfam" id="PF04999">
    <property type="entry name" value="FtsL"/>
    <property type="match status" value="1"/>
</dbReference>
<comment type="similarity">
    <text evidence="8">Belongs to the FtsL family.</text>
</comment>
<dbReference type="STRING" id="1792290.MSP8886_01694"/>
<keyword evidence="10" id="KW-1185">Reference proteome</keyword>
<evidence type="ECO:0000256" key="3">
    <source>
        <dbReference type="ARBA" id="ARBA00022618"/>
    </source>
</evidence>
<keyword evidence="2 8" id="KW-1003">Cell membrane</keyword>
<proteinExistence type="inferred from homology"/>
<evidence type="ECO:0000256" key="7">
    <source>
        <dbReference type="ARBA" id="ARBA00023306"/>
    </source>
</evidence>
<comment type="function">
    <text evidence="8">Essential cell division protein. May link together the upstream cell division proteins, which are predominantly cytoplasmic, with the downstream cell division proteins, which are predominantly periplasmic.</text>
</comment>
<comment type="subunit">
    <text evidence="8">Part of a complex composed of FtsB, FtsL and FtsQ.</text>
</comment>
<keyword evidence="6 8" id="KW-0472">Membrane</keyword>
<dbReference type="GO" id="GO:0005886">
    <property type="term" value="C:plasma membrane"/>
    <property type="evidence" value="ECO:0007669"/>
    <property type="project" value="UniProtKB-SubCell"/>
</dbReference>
<gene>
    <name evidence="8 9" type="primary">ftsL</name>
    <name evidence="9" type="ORF">MSP8886_01694</name>
</gene>
<organism evidence="9 10">
    <name type="scientific">Marinomonas spartinae</name>
    <dbReference type="NCBI Taxonomy" id="1792290"/>
    <lineage>
        <taxon>Bacteria</taxon>
        <taxon>Pseudomonadati</taxon>
        <taxon>Pseudomonadota</taxon>
        <taxon>Gammaproteobacteria</taxon>
        <taxon>Oceanospirillales</taxon>
        <taxon>Oceanospirillaceae</taxon>
        <taxon>Marinomonas</taxon>
    </lineage>
</organism>
<reference evidence="9 10" key="1">
    <citation type="submission" date="2016-06" db="EMBL/GenBank/DDBJ databases">
        <authorList>
            <person name="Kjaerup R.B."/>
            <person name="Dalgaard T.S."/>
            <person name="Juul-Madsen H.R."/>
        </authorList>
    </citation>
    <scope>NUCLEOTIDE SEQUENCE [LARGE SCALE GENOMIC DNA]</scope>
    <source>
        <strain evidence="9 10">CECT 8886</strain>
    </source>
</reference>
<dbReference type="GO" id="GO:0043093">
    <property type="term" value="P:FtsZ-dependent cytokinesis"/>
    <property type="evidence" value="ECO:0007669"/>
    <property type="project" value="UniProtKB-UniRule"/>
</dbReference>
<keyword evidence="5 8" id="KW-1133">Transmembrane helix</keyword>
<keyword evidence="4 8" id="KW-0812">Transmembrane</keyword>
<comment type="subcellular location">
    <subcellularLocation>
        <location evidence="8">Cell inner membrane</location>
        <topology evidence="8">Single-pass type II membrane protein</topology>
    </subcellularLocation>
    <subcellularLocation>
        <location evidence="1">Cell membrane</location>
        <topology evidence="1">Single-pass type II membrane protein</topology>
    </subcellularLocation>
    <text evidence="8">Localizes to the division septum where it forms a ring structure.</text>
</comment>
<dbReference type="HAMAP" id="MF_00910">
    <property type="entry name" value="FtsL"/>
    <property type="match status" value="1"/>
</dbReference>
<evidence type="ECO:0000256" key="5">
    <source>
        <dbReference type="ARBA" id="ARBA00022989"/>
    </source>
</evidence>
<evidence type="ECO:0000256" key="4">
    <source>
        <dbReference type="ARBA" id="ARBA00022692"/>
    </source>
</evidence>
<protein>
    <recommendedName>
        <fullName evidence="8">Cell division protein FtsL</fullName>
    </recommendedName>
</protein>
<evidence type="ECO:0000256" key="1">
    <source>
        <dbReference type="ARBA" id="ARBA00004401"/>
    </source>
</evidence>
<feature type="transmembrane region" description="Helical" evidence="8">
    <location>
        <begin position="24"/>
        <end position="45"/>
    </location>
</feature>
<dbReference type="InterPro" id="IPR011922">
    <property type="entry name" value="Cell_div_FtsL"/>
</dbReference>
<dbReference type="AlphaFoldDB" id="A0A1A8TE77"/>
<keyword evidence="8" id="KW-0997">Cell inner membrane</keyword>
<evidence type="ECO:0000256" key="6">
    <source>
        <dbReference type="ARBA" id="ARBA00023136"/>
    </source>
</evidence>
<keyword evidence="7 8" id="KW-0131">Cell cycle</keyword>
<dbReference type="Proteomes" id="UP000092544">
    <property type="component" value="Unassembled WGS sequence"/>
</dbReference>
<evidence type="ECO:0000256" key="8">
    <source>
        <dbReference type="HAMAP-Rule" id="MF_00910"/>
    </source>
</evidence>
<dbReference type="GO" id="GO:0032153">
    <property type="term" value="C:cell division site"/>
    <property type="evidence" value="ECO:0007669"/>
    <property type="project" value="UniProtKB-UniRule"/>
</dbReference>